<evidence type="ECO:0000313" key="2">
    <source>
        <dbReference type="EMBL" id="CAF1070724.1"/>
    </source>
</evidence>
<gene>
    <name evidence="2" type="ORF">OXX778_LOCUS19712</name>
</gene>
<dbReference type="EMBL" id="CAJNOC010006121">
    <property type="protein sequence ID" value="CAF1070724.1"/>
    <property type="molecule type" value="Genomic_DNA"/>
</dbReference>
<dbReference type="Proteomes" id="UP000663879">
    <property type="component" value="Unassembled WGS sequence"/>
</dbReference>
<evidence type="ECO:0000313" key="3">
    <source>
        <dbReference type="Proteomes" id="UP000663879"/>
    </source>
</evidence>
<name>A0A814LWV1_9BILA</name>
<proteinExistence type="predicted"/>
<dbReference type="PANTHER" id="PTHR12436:SF3">
    <property type="entry name" value="GERMINAL-CENTER ASSOCIATED NUCLEAR PROTEIN"/>
    <property type="match status" value="1"/>
</dbReference>
<dbReference type="PANTHER" id="PTHR12436">
    <property type="entry name" value="80 KDA MCM3-ASSOCIATED PROTEIN"/>
    <property type="match status" value="1"/>
</dbReference>
<comment type="caution">
    <text evidence="2">The sequence shown here is derived from an EMBL/GenBank/DDBJ whole genome shotgun (WGS) entry which is preliminary data.</text>
</comment>
<evidence type="ECO:0000259" key="1">
    <source>
        <dbReference type="Pfam" id="PF03399"/>
    </source>
</evidence>
<dbReference type="InterPro" id="IPR005062">
    <property type="entry name" value="SAC3/GANP/THP3_conserved"/>
</dbReference>
<protein>
    <recommendedName>
        <fullName evidence="1">SAC3/GANP/THP3 conserved domain-containing protein</fullName>
    </recommendedName>
</protein>
<dbReference type="AlphaFoldDB" id="A0A814LWV1"/>
<sequence>MDRFDLLKRNEELIRHEINQISPESEILEGTCLDMCPEKERFSFDFLIMSHEFSPGTEQSDHFLMIKEYSRFSADQDLPLSNEIRSLDVLYDNMLYIIDEIVTRIESFSSETELEVNPDSFSICKGYDFVWNRTLSIRKV</sequence>
<dbReference type="InterPro" id="IPR045107">
    <property type="entry name" value="SAC3/GANP/THP3"/>
</dbReference>
<dbReference type="GO" id="GO:0005737">
    <property type="term" value="C:cytoplasm"/>
    <property type="evidence" value="ECO:0007669"/>
    <property type="project" value="TreeGrafter"/>
</dbReference>
<feature type="domain" description="SAC3/GANP/THP3 conserved" evidence="1">
    <location>
        <begin position="35"/>
        <end position="139"/>
    </location>
</feature>
<dbReference type="GO" id="GO:0070390">
    <property type="term" value="C:transcription export complex 2"/>
    <property type="evidence" value="ECO:0007669"/>
    <property type="project" value="TreeGrafter"/>
</dbReference>
<reference evidence="2" key="1">
    <citation type="submission" date="2021-02" db="EMBL/GenBank/DDBJ databases">
        <authorList>
            <person name="Nowell W R."/>
        </authorList>
    </citation>
    <scope>NUCLEOTIDE SEQUENCE</scope>
    <source>
        <strain evidence="2">Ploen Becks lab</strain>
    </source>
</reference>
<accession>A0A814LWV1</accession>
<dbReference type="Pfam" id="PF03399">
    <property type="entry name" value="SAC3_GANP"/>
    <property type="match status" value="1"/>
</dbReference>
<organism evidence="2 3">
    <name type="scientific">Brachionus calyciflorus</name>
    <dbReference type="NCBI Taxonomy" id="104777"/>
    <lineage>
        <taxon>Eukaryota</taxon>
        <taxon>Metazoa</taxon>
        <taxon>Spiralia</taxon>
        <taxon>Gnathifera</taxon>
        <taxon>Rotifera</taxon>
        <taxon>Eurotatoria</taxon>
        <taxon>Monogononta</taxon>
        <taxon>Pseudotrocha</taxon>
        <taxon>Ploima</taxon>
        <taxon>Brachionidae</taxon>
        <taxon>Brachionus</taxon>
    </lineage>
</organism>
<dbReference type="GO" id="GO:0006406">
    <property type="term" value="P:mRNA export from nucleus"/>
    <property type="evidence" value="ECO:0007669"/>
    <property type="project" value="TreeGrafter"/>
</dbReference>
<dbReference type="OrthoDB" id="21502at2759"/>
<keyword evidence="3" id="KW-1185">Reference proteome</keyword>